<dbReference type="GO" id="GO:0006397">
    <property type="term" value="P:mRNA processing"/>
    <property type="evidence" value="ECO:0007669"/>
    <property type="project" value="UniProtKB-KW"/>
</dbReference>
<dbReference type="STRING" id="879819.A0A0J0XIT6"/>
<evidence type="ECO:0000256" key="5">
    <source>
        <dbReference type="ARBA" id="ARBA00022664"/>
    </source>
</evidence>
<proteinExistence type="inferred from homology"/>
<evidence type="ECO:0000256" key="6">
    <source>
        <dbReference type="ARBA" id="ARBA00023187"/>
    </source>
</evidence>
<sequence length="62" mass="6914">DAEVDEETRALQAMMGFGGFGTTKGVEVEGNDVGTAKVNKKRTWRQYMNRRGGFNRALDSMK</sequence>
<keyword evidence="6" id="KW-0508">mRNA splicing</keyword>
<evidence type="ECO:0000256" key="4">
    <source>
        <dbReference type="ARBA" id="ARBA00011825"/>
    </source>
</evidence>
<dbReference type="GO" id="GO:0071011">
    <property type="term" value="C:precatalytic spliceosome"/>
    <property type="evidence" value="ECO:0007669"/>
    <property type="project" value="TreeGrafter"/>
</dbReference>
<dbReference type="Pfam" id="PF08648">
    <property type="entry name" value="SNRNP27"/>
    <property type="match status" value="1"/>
</dbReference>
<dbReference type="GeneID" id="28980711"/>
<protein>
    <submittedName>
        <fullName evidence="9">DUF1777-domain-containing protein</fullName>
    </submittedName>
</protein>
<evidence type="ECO:0000256" key="7">
    <source>
        <dbReference type="ARBA" id="ARBA00023242"/>
    </source>
</evidence>
<keyword evidence="7" id="KW-0539">Nucleus</keyword>
<dbReference type="Proteomes" id="UP000053611">
    <property type="component" value="Unassembled WGS sequence"/>
</dbReference>
<gene>
    <name evidence="9" type="ORF">CC85DRAFT_238018</name>
</gene>
<dbReference type="AlphaFoldDB" id="A0A0J0XIT6"/>
<comment type="subunit">
    <text evidence="4">Part of a tri-snRNP complex.</text>
</comment>
<dbReference type="EMBL" id="KQ087225">
    <property type="protein sequence ID" value="KLT40978.1"/>
    <property type="molecule type" value="Genomic_DNA"/>
</dbReference>
<evidence type="ECO:0000259" key="8">
    <source>
        <dbReference type="Pfam" id="PF08648"/>
    </source>
</evidence>
<organism evidence="9 10">
    <name type="scientific">Cutaneotrichosporon oleaginosum</name>
    <dbReference type="NCBI Taxonomy" id="879819"/>
    <lineage>
        <taxon>Eukaryota</taxon>
        <taxon>Fungi</taxon>
        <taxon>Dikarya</taxon>
        <taxon>Basidiomycota</taxon>
        <taxon>Agaricomycotina</taxon>
        <taxon>Tremellomycetes</taxon>
        <taxon>Trichosporonales</taxon>
        <taxon>Trichosporonaceae</taxon>
        <taxon>Cutaneotrichosporon</taxon>
    </lineage>
</organism>
<comment type="function">
    <text evidence="1">May play a role in mRNA splicing.</text>
</comment>
<evidence type="ECO:0000256" key="3">
    <source>
        <dbReference type="ARBA" id="ARBA00008218"/>
    </source>
</evidence>
<feature type="non-terminal residue" evidence="9">
    <location>
        <position position="62"/>
    </location>
</feature>
<feature type="domain" description="U4/U6.U5 small nuclear ribonucleoprotein 27kDa protein" evidence="8">
    <location>
        <begin position="7"/>
        <end position="60"/>
    </location>
</feature>
<evidence type="ECO:0000256" key="1">
    <source>
        <dbReference type="ARBA" id="ARBA00003632"/>
    </source>
</evidence>
<evidence type="ECO:0000313" key="10">
    <source>
        <dbReference type="Proteomes" id="UP000053611"/>
    </source>
</evidence>
<keyword evidence="10" id="KW-1185">Reference proteome</keyword>
<accession>A0A0J0XIT6</accession>
<evidence type="ECO:0000313" key="9">
    <source>
        <dbReference type="EMBL" id="KLT40978.1"/>
    </source>
</evidence>
<feature type="non-terminal residue" evidence="9">
    <location>
        <position position="1"/>
    </location>
</feature>
<evidence type="ECO:0000256" key="2">
    <source>
        <dbReference type="ARBA" id="ARBA00004123"/>
    </source>
</evidence>
<dbReference type="PANTHER" id="PTHR31077">
    <property type="entry name" value="U4/U6.U5 SMALL NUCLEAR RIBONUCLEOPROTEIN 27 KDA PROTEIN"/>
    <property type="match status" value="1"/>
</dbReference>
<dbReference type="PANTHER" id="PTHR31077:SF1">
    <property type="entry name" value="U4_U6.U5 SMALL NUCLEAR RIBONUCLEOPROTEIN 27 KDA PROTEIN"/>
    <property type="match status" value="1"/>
</dbReference>
<dbReference type="OrthoDB" id="21368at2759"/>
<comment type="subcellular location">
    <subcellularLocation>
        <location evidence="2">Nucleus</location>
    </subcellularLocation>
</comment>
<reference evidence="9 10" key="1">
    <citation type="submission" date="2015-03" db="EMBL/GenBank/DDBJ databases">
        <title>Genomics and transcriptomics of the oil-accumulating basidiomycete yeast T. oleaginosus allow insights into substrate utilization and the diverse evolutionary trajectories of mating systems in fungi.</title>
        <authorList>
            <consortium name="DOE Joint Genome Institute"/>
            <person name="Kourist R."/>
            <person name="Kracht O."/>
            <person name="Bracharz F."/>
            <person name="Lipzen A."/>
            <person name="Nolan M."/>
            <person name="Ohm R."/>
            <person name="Grigoriev I."/>
            <person name="Sun S."/>
            <person name="Heitman J."/>
            <person name="Bruck T."/>
            <person name="Nowrousian M."/>
        </authorList>
    </citation>
    <scope>NUCLEOTIDE SEQUENCE [LARGE SCALE GENOMIC DNA]</scope>
    <source>
        <strain evidence="9 10">IBC0246</strain>
    </source>
</reference>
<dbReference type="GO" id="GO:0008380">
    <property type="term" value="P:RNA splicing"/>
    <property type="evidence" value="ECO:0007669"/>
    <property type="project" value="UniProtKB-KW"/>
</dbReference>
<name>A0A0J0XIT6_9TREE</name>
<keyword evidence="5" id="KW-0507">mRNA processing</keyword>
<dbReference type="InterPro" id="IPR013957">
    <property type="entry name" value="SNRNP27"/>
</dbReference>
<comment type="similarity">
    <text evidence="3">Belongs to the SNUT3 family.</text>
</comment>